<evidence type="ECO:0000313" key="2">
    <source>
        <dbReference type="Proteomes" id="UP000492821"/>
    </source>
</evidence>
<sequence length="866" mass="96136">MSSDRYAVISFSATIYLFTKSGRTDIITGAATIEAAVNVLAKVAPPKTIKGVYIMSDTDFQTCRRSVAAVQNAGYTDIELVETFRFGISSMLYNLPLNSTNGDIVFVLAEALGQIPVDQVSVAVLRKCENGWQFICADKQPLKALTDFPSVTCIVYHKDTPEAVMKKVFPGRKLHVSGMEHPFFIDTFFQNRINKGNFNGYEVLPFCIYNLVVEFGNTFDSIYLTTGIPPFTITKEIDVGDAPTVQIRACESDITKMPLIKTFNFKSTKFRTVAITVTIDKALMPHVTLKTVVARDSDAMVVLPETVPQKVADQNPVTGGSKYSLIYSIIHGGSFTVARLYQNEESGQESFPTIDDVIAFMKDRTSNTAATAVLFHYSEISTIDLMQGFRQKCRNAGFFKVRFIPYESLPLSLLFGTVEYHVDDGKSVAIVYPEKYYVVVRDGRHLKIRTWGSFNIEQINSHNVDSVIITNVLRNFTKEELDGMLPKLKSKNVRIAAGMKLYESIFPPFLRSSADETASNDYAFNNFCDFDVVINGQRSILTRFVEIPFSVTAEVAVFDKTVLEVQLLRIVKLLEPLKTFPIACGTKSVRIVVRVESACDITVTMEAVGRVENTDKPKAVSDSKESTVTSAKKPSQPKMATTVSAKRPDDRTLDVPLPLATSNDAVKVKKNRSQRRKQARLNAAKNGTGDEPAKATDVPSTCHKVLTNRPFMTILTFTSDNRVLIEADTSYTGNKEVLAYVRLQIGKVPEVGKHAFDALKKDRKSVFYGLTRLLAADFDPDHPDPSWRFKTARDADGQVVIRGRNGVVTFPIVLFGLVVRSTLLYIQEHVESEITSLGIRLPSGCAIPDAELKDVSKRIGVELVLL</sequence>
<protein>
    <submittedName>
        <fullName evidence="3">Early transcription factor 82 kDa subunit</fullName>
    </submittedName>
</protein>
<keyword evidence="2" id="KW-1185">Reference proteome</keyword>
<reference evidence="3" key="2">
    <citation type="submission" date="2020-10" db="UniProtKB">
        <authorList>
            <consortium name="WormBaseParasite"/>
        </authorList>
    </citation>
    <scope>IDENTIFICATION</scope>
</reference>
<feature type="compositionally biased region" description="Basic residues" evidence="1">
    <location>
        <begin position="670"/>
        <end position="679"/>
    </location>
</feature>
<feature type="region of interest" description="Disordered" evidence="1">
    <location>
        <begin position="614"/>
        <end position="657"/>
    </location>
</feature>
<dbReference type="AlphaFoldDB" id="A0A7E4ZUT4"/>
<dbReference type="Proteomes" id="UP000492821">
    <property type="component" value="Unassembled WGS sequence"/>
</dbReference>
<proteinExistence type="predicted"/>
<feature type="compositionally biased region" description="Basic and acidic residues" evidence="1">
    <location>
        <begin position="614"/>
        <end position="625"/>
    </location>
</feature>
<evidence type="ECO:0000313" key="3">
    <source>
        <dbReference type="WBParaSite" id="Pan_g18574.t1"/>
    </source>
</evidence>
<accession>A0A7E4ZUT4</accession>
<feature type="region of interest" description="Disordered" evidence="1">
    <location>
        <begin position="670"/>
        <end position="697"/>
    </location>
</feature>
<dbReference type="WBParaSite" id="Pan_g18574.t1">
    <property type="protein sequence ID" value="Pan_g18574.t1"/>
    <property type="gene ID" value="Pan_g18574"/>
</dbReference>
<organism evidence="2 3">
    <name type="scientific">Panagrellus redivivus</name>
    <name type="common">Microworm</name>
    <dbReference type="NCBI Taxonomy" id="6233"/>
    <lineage>
        <taxon>Eukaryota</taxon>
        <taxon>Metazoa</taxon>
        <taxon>Ecdysozoa</taxon>
        <taxon>Nematoda</taxon>
        <taxon>Chromadorea</taxon>
        <taxon>Rhabditida</taxon>
        <taxon>Tylenchina</taxon>
        <taxon>Panagrolaimomorpha</taxon>
        <taxon>Panagrolaimoidea</taxon>
        <taxon>Panagrolaimidae</taxon>
        <taxon>Panagrellus</taxon>
    </lineage>
</organism>
<feature type="compositionally biased region" description="Polar residues" evidence="1">
    <location>
        <begin position="626"/>
        <end position="644"/>
    </location>
</feature>
<evidence type="ECO:0000256" key="1">
    <source>
        <dbReference type="SAM" id="MobiDB-lite"/>
    </source>
</evidence>
<reference evidence="2" key="1">
    <citation type="journal article" date="2013" name="Genetics">
        <title>The draft genome and transcriptome of Panagrellus redivivus are shaped by the harsh demands of a free-living lifestyle.</title>
        <authorList>
            <person name="Srinivasan J."/>
            <person name="Dillman A.R."/>
            <person name="Macchietto M.G."/>
            <person name="Heikkinen L."/>
            <person name="Lakso M."/>
            <person name="Fracchia K.M."/>
            <person name="Antoshechkin I."/>
            <person name="Mortazavi A."/>
            <person name="Wong G."/>
            <person name="Sternberg P.W."/>
        </authorList>
    </citation>
    <scope>NUCLEOTIDE SEQUENCE [LARGE SCALE GENOMIC DNA]</scope>
    <source>
        <strain evidence="2">MT8872</strain>
    </source>
</reference>
<name>A0A7E4ZUT4_PANRE</name>